<reference evidence="1 2" key="1">
    <citation type="submission" date="2019-11" db="EMBL/GenBank/DDBJ databases">
        <title>Spirosoma endbachense sp. nov., isolated from a natural salt meadow.</title>
        <authorList>
            <person name="Rojas J."/>
            <person name="Ambika Manirajan B."/>
            <person name="Ratering S."/>
            <person name="Suarez C."/>
            <person name="Geissler-Plaum R."/>
            <person name="Schnell S."/>
        </authorList>
    </citation>
    <scope>NUCLEOTIDE SEQUENCE [LARGE SCALE GENOMIC DNA]</scope>
    <source>
        <strain evidence="1 2">I-24</strain>
    </source>
</reference>
<sequence>MNSLRLQFDQLMIDVYRTNFDDAESKLDAFSEKHSTALTENELDQKVTLLRAEICEHGGKRQEALNLNLELWNRYSIVHYNYLPLGLTIVKLYFSLGQDETASRFVEDSLLTVSDKDLENYDPITLVKLLAVYLPKSGNHLDKIQAPMAYIEDKLEIQFDENDLVRALEEVDNRIYQEGQELTKILALAGGETPQATIKHLKKFIELATLKPFRQEAINFLNSL</sequence>
<proteinExistence type="predicted"/>
<accession>A0A6P1W009</accession>
<evidence type="ECO:0008006" key="3">
    <source>
        <dbReference type="Google" id="ProtNLM"/>
    </source>
</evidence>
<evidence type="ECO:0000313" key="1">
    <source>
        <dbReference type="EMBL" id="QHV97662.1"/>
    </source>
</evidence>
<gene>
    <name evidence="1" type="ORF">GJR95_22800</name>
</gene>
<dbReference type="RefSeq" id="WP_162388073.1">
    <property type="nucleotide sequence ID" value="NZ_CP045997.1"/>
</dbReference>
<name>A0A6P1W009_9BACT</name>
<organism evidence="1 2">
    <name type="scientific">Spirosoma endbachense</name>
    <dbReference type="NCBI Taxonomy" id="2666025"/>
    <lineage>
        <taxon>Bacteria</taxon>
        <taxon>Pseudomonadati</taxon>
        <taxon>Bacteroidota</taxon>
        <taxon>Cytophagia</taxon>
        <taxon>Cytophagales</taxon>
        <taxon>Cytophagaceae</taxon>
        <taxon>Spirosoma</taxon>
    </lineage>
</organism>
<dbReference type="KEGG" id="senf:GJR95_22800"/>
<dbReference type="Proteomes" id="UP000464577">
    <property type="component" value="Chromosome"/>
</dbReference>
<keyword evidence="2" id="KW-1185">Reference proteome</keyword>
<dbReference type="AlphaFoldDB" id="A0A6P1W009"/>
<dbReference type="EMBL" id="CP045997">
    <property type="protein sequence ID" value="QHV97662.1"/>
    <property type="molecule type" value="Genomic_DNA"/>
</dbReference>
<protein>
    <recommendedName>
        <fullName evidence="3">Tetratricopeptide repeat protein</fullName>
    </recommendedName>
</protein>
<evidence type="ECO:0000313" key="2">
    <source>
        <dbReference type="Proteomes" id="UP000464577"/>
    </source>
</evidence>